<comment type="subcellular location">
    <subcellularLocation>
        <location evidence="1">Membrane</location>
        <topology evidence="1">Multi-pass membrane protein</topology>
    </subcellularLocation>
</comment>
<dbReference type="Proteomes" id="UP001157946">
    <property type="component" value="Unassembled WGS sequence"/>
</dbReference>
<dbReference type="RefSeq" id="WP_284723865.1">
    <property type="nucleotide sequence ID" value="NZ_FXTU01000001.1"/>
</dbReference>
<dbReference type="PANTHER" id="PTHR31885:SF6">
    <property type="entry name" value="GH04784P"/>
    <property type="match status" value="1"/>
</dbReference>
<dbReference type="InterPro" id="IPR012506">
    <property type="entry name" value="TMEM86B-like"/>
</dbReference>
<organism evidence="7 8">
    <name type="scientific">Laceyella tengchongensis</name>
    <dbReference type="NCBI Taxonomy" id="574699"/>
    <lineage>
        <taxon>Bacteria</taxon>
        <taxon>Bacillati</taxon>
        <taxon>Bacillota</taxon>
        <taxon>Bacilli</taxon>
        <taxon>Bacillales</taxon>
        <taxon>Thermoactinomycetaceae</taxon>
        <taxon>Laceyella</taxon>
    </lineage>
</organism>
<evidence type="ECO:0000256" key="6">
    <source>
        <dbReference type="SAM" id="Phobius"/>
    </source>
</evidence>
<comment type="caution">
    <text evidence="7">The sequence shown here is derived from an EMBL/GenBank/DDBJ whole genome shotgun (WGS) entry which is preliminary data.</text>
</comment>
<evidence type="ECO:0000313" key="8">
    <source>
        <dbReference type="Proteomes" id="UP001157946"/>
    </source>
</evidence>
<feature type="transmembrane region" description="Helical" evidence="6">
    <location>
        <begin position="29"/>
        <end position="47"/>
    </location>
</feature>
<feature type="transmembrane region" description="Helical" evidence="6">
    <location>
        <begin position="161"/>
        <end position="178"/>
    </location>
</feature>
<evidence type="ECO:0000256" key="1">
    <source>
        <dbReference type="ARBA" id="ARBA00004141"/>
    </source>
</evidence>
<keyword evidence="5 6" id="KW-0472">Membrane</keyword>
<dbReference type="AlphaFoldDB" id="A0AA46AD31"/>
<reference evidence="7" key="1">
    <citation type="submission" date="2017-05" db="EMBL/GenBank/DDBJ databases">
        <authorList>
            <person name="Varghese N."/>
            <person name="Submissions S."/>
        </authorList>
    </citation>
    <scope>NUCLEOTIDE SEQUENCE</scope>
    <source>
        <strain evidence="7">DSM 45262</strain>
    </source>
</reference>
<dbReference type="EMBL" id="FXTU01000001">
    <property type="protein sequence ID" value="SMP02559.1"/>
    <property type="molecule type" value="Genomic_DNA"/>
</dbReference>
<keyword evidence="4 6" id="KW-1133">Transmembrane helix</keyword>
<name>A0AA46AD31_9BACL</name>
<feature type="transmembrane region" description="Helical" evidence="6">
    <location>
        <begin position="78"/>
        <end position="99"/>
    </location>
</feature>
<protein>
    <submittedName>
        <fullName evidence="7">Uncharacterized membrane protein YhhN</fullName>
    </submittedName>
</protein>
<feature type="transmembrane region" description="Helical" evidence="6">
    <location>
        <begin position="136"/>
        <end position="155"/>
    </location>
</feature>
<evidence type="ECO:0000256" key="3">
    <source>
        <dbReference type="ARBA" id="ARBA00022692"/>
    </source>
</evidence>
<feature type="transmembrane region" description="Helical" evidence="6">
    <location>
        <begin position="6"/>
        <end position="22"/>
    </location>
</feature>
<comment type="similarity">
    <text evidence="2">Belongs to the TMEM86 family.</text>
</comment>
<dbReference type="Pfam" id="PF07947">
    <property type="entry name" value="YhhN"/>
    <property type="match status" value="1"/>
</dbReference>
<evidence type="ECO:0000256" key="2">
    <source>
        <dbReference type="ARBA" id="ARBA00007375"/>
    </source>
</evidence>
<gene>
    <name evidence="7" type="ORF">SAMN06265361_101359</name>
</gene>
<proteinExistence type="inferred from homology"/>
<feature type="transmembrane region" description="Helical" evidence="6">
    <location>
        <begin position="53"/>
        <end position="71"/>
    </location>
</feature>
<sequence length="214" mass="23061">MPYSWLGVIMLSSLAYLAVLAKRYQTGKYVLKPGTMGLIIAMAVAGLDGGDRADWLILIGLCCSLIGDICLMLPKERFLEGLGAFFLAHLCYVAAFSTVGGDTPMPRGLLAALVCVGVGYMLVLRAGVVREGGNRLMVAVGCYIAVITWMLVMAVQTRSPLLIAGAGAFYWSDAVLAWNRFVRPFPWAELVLMALYFLAQALLALAVWGGLQMT</sequence>
<evidence type="ECO:0000313" key="7">
    <source>
        <dbReference type="EMBL" id="SMP02559.1"/>
    </source>
</evidence>
<keyword evidence="8" id="KW-1185">Reference proteome</keyword>
<evidence type="ECO:0000256" key="5">
    <source>
        <dbReference type="ARBA" id="ARBA00023136"/>
    </source>
</evidence>
<evidence type="ECO:0000256" key="4">
    <source>
        <dbReference type="ARBA" id="ARBA00022989"/>
    </source>
</evidence>
<feature type="transmembrane region" description="Helical" evidence="6">
    <location>
        <begin position="190"/>
        <end position="211"/>
    </location>
</feature>
<dbReference type="GO" id="GO:0016020">
    <property type="term" value="C:membrane"/>
    <property type="evidence" value="ECO:0007669"/>
    <property type="project" value="UniProtKB-SubCell"/>
</dbReference>
<feature type="transmembrane region" description="Helical" evidence="6">
    <location>
        <begin position="105"/>
        <end position="124"/>
    </location>
</feature>
<keyword evidence="3 6" id="KW-0812">Transmembrane</keyword>
<dbReference type="GO" id="GO:0016787">
    <property type="term" value="F:hydrolase activity"/>
    <property type="evidence" value="ECO:0007669"/>
    <property type="project" value="TreeGrafter"/>
</dbReference>
<dbReference type="PANTHER" id="PTHR31885">
    <property type="entry name" value="GH04784P"/>
    <property type="match status" value="1"/>
</dbReference>
<accession>A0AA46AD31</accession>